<dbReference type="Proteomes" id="UP001515500">
    <property type="component" value="Chromosome 9"/>
</dbReference>
<evidence type="ECO:0000313" key="2">
    <source>
        <dbReference type="Proteomes" id="UP001515500"/>
    </source>
</evidence>
<keyword evidence="1" id="KW-0175">Coiled coil</keyword>
<feature type="coiled-coil region" evidence="1">
    <location>
        <begin position="11"/>
        <end position="38"/>
    </location>
</feature>
<dbReference type="RefSeq" id="XP_039131978.1">
    <property type="nucleotide sequence ID" value="XM_039276044.1"/>
</dbReference>
<organism evidence="2 3">
    <name type="scientific">Dioscorea cayennensis subsp. rotundata</name>
    <name type="common">White Guinea yam</name>
    <name type="synonym">Dioscorea rotundata</name>
    <dbReference type="NCBI Taxonomy" id="55577"/>
    <lineage>
        <taxon>Eukaryota</taxon>
        <taxon>Viridiplantae</taxon>
        <taxon>Streptophyta</taxon>
        <taxon>Embryophyta</taxon>
        <taxon>Tracheophyta</taxon>
        <taxon>Spermatophyta</taxon>
        <taxon>Magnoliopsida</taxon>
        <taxon>Liliopsida</taxon>
        <taxon>Dioscoreales</taxon>
        <taxon>Dioscoreaceae</taxon>
        <taxon>Dioscorea</taxon>
    </lineage>
</organism>
<evidence type="ECO:0000256" key="1">
    <source>
        <dbReference type="SAM" id="Coils"/>
    </source>
</evidence>
<protein>
    <submittedName>
        <fullName evidence="3">Uncharacterized protein LOC120268768</fullName>
    </submittedName>
</protein>
<reference evidence="3" key="1">
    <citation type="submission" date="2025-08" db="UniProtKB">
        <authorList>
            <consortium name="RefSeq"/>
        </authorList>
    </citation>
    <scope>IDENTIFICATION</scope>
</reference>
<feature type="coiled-coil region" evidence="1">
    <location>
        <begin position="121"/>
        <end position="198"/>
    </location>
</feature>
<name>A0AB40BWV1_DIOCR</name>
<proteinExistence type="predicted"/>
<keyword evidence="2" id="KW-1185">Reference proteome</keyword>
<evidence type="ECO:0000313" key="3">
    <source>
        <dbReference type="RefSeq" id="XP_039131978.1"/>
    </source>
</evidence>
<dbReference type="GeneID" id="120268768"/>
<accession>A0AB40BWV1</accession>
<gene>
    <name evidence="3" type="primary">LOC120268768</name>
</gene>
<sequence>MDDSGAILCQISAYKDLLDEVNEEIEQNIQKTREIESEIVKCLEVEQDSVTKESDLLKMLSMRDFELNGLVQIAATSRNSCESLACDLRLLQMNKDEIIKRISQKRDQFLLFSSQFQAKALSAENKELTILLSEKETLEKEKDTLNMKIDALQNSTKDCLGEILEEIQISNSALDINIERGTSENKELLNDMRELKILLSSMSPSEEFSS</sequence>
<dbReference type="AlphaFoldDB" id="A0AB40BWV1"/>